<feature type="compositionally biased region" description="Basic and acidic residues" evidence="1">
    <location>
        <begin position="8"/>
        <end position="18"/>
    </location>
</feature>
<evidence type="ECO:0000256" key="1">
    <source>
        <dbReference type="SAM" id="MobiDB-lite"/>
    </source>
</evidence>
<keyword evidence="2" id="KW-0472">Membrane</keyword>
<dbReference type="PANTHER" id="PTHR36077">
    <property type="entry name" value="BNAA02G07370D PROTEIN"/>
    <property type="match status" value="1"/>
</dbReference>
<accession>A0ABP1BT40</accession>
<dbReference type="EMBL" id="OZ023708">
    <property type="protein sequence ID" value="CAK9879468.1"/>
    <property type="molecule type" value="Genomic_DNA"/>
</dbReference>
<keyword evidence="2" id="KW-0812">Transmembrane</keyword>
<reference evidence="3" key="1">
    <citation type="submission" date="2024-03" db="EMBL/GenBank/DDBJ databases">
        <authorList>
            <consortium name="ELIXIR-Norway"/>
            <consortium name="Elixir Norway"/>
        </authorList>
    </citation>
    <scope>NUCLEOTIDE SEQUENCE</scope>
</reference>
<sequence>MSKRVPKGARERERERERERRRRQRQRRKCHCYFWQSAAMWRNKENWKQLGKGVAITYGVIAFAWWWDSNSPLGWWTLKPRTKEEREMAHLYERRVFPYPGDKEAVQEFIEKGGAYGTTIGSHDVRQKAKDNRVADLQKERFEREAQKLWLRMQNEVLREFQEQGFSLTATSETE</sequence>
<dbReference type="PANTHER" id="PTHR36077:SF1">
    <property type="entry name" value="HOMEOBOX PROSPERO PROTEIN"/>
    <property type="match status" value="1"/>
</dbReference>
<evidence type="ECO:0000256" key="2">
    <source>
        <dbReference type="SAM" id="Phobius"/>
    </source>
</evidence>
<evidence type="ECO:0000313" key="3">
    <source>
        <dbReference type="EMBL" id="CAK9879468.1"/>
    </source>
</evidence>
<evidence type="ECO:0000313" key="4">
    <source>
        <dbReference type="Proteomes" id="UP001497522"/>
    </source>
</evidence>
<keyword evidence="4" id="KW-1185">Reference proteome</keyword>
<keyword evidence="2" id="KW-1133">Transmembrane helix</keyword>
<proteinExistence type="predicted"/>
<gene>
    <name evidence="3" type="ORF">CSSPJE1EN2_LOCUS21002</name>
</gene>
<name>A0ABP1BT40_9BRYO</name>
<protein>
    <submittedName>
        <fullName evidence="3">Uncharacterized protein</fullName>
    </submittedName>
</protein>
<feature type="region of interest" description="Disordered" evidence="1">
    <location>
        <begin position="1"/>
        <end position="21"/>
    </location>
</feature>
<feature type="transmembrane region" description="Helical" evidence="2">
    <location>
        <begin position="50"/>
        <end position="67"/>
    </location>
</feature>
<dbReference type="Proteomes" id="UP001497522">
    <property type="component" value="Chromosome 7"/>
</dbReference>
<organism evidence="3 4">
    <name type="scientific">Sphagnum jensenii</name>
    <dbReference type="NCBI Taxonomy" id="128206"/>
    <lineage>
        <taxon>Eukaryota</taxon>
        <taxon>Viridiplantae</taxon>
        <taxon>Streptophyta</taxon>
        <taxon>Embryophyta</taxon>
        <taxon>Bryophyta</taxon>
        <taxon>Sphagnophytina</taxon>
        <taxon>Sphagnopsida</taxon>
        <taxon>Sphagnales</taxon>
        <taxon>Sphagnaceae</taxon>
        <taxon>Sphagnum</taxon>
    </lineage>
</organism>